<evidence type="ECO:0000313" key="7">
    <source>
        <dbReference type="EMBL" id="KAK0139041.1"/>
    </source>
</evidence>
<dbReference type="PROSITE" id="PS00518">
    <property type="entry name" value="ZF_RING_1"/>
    <property type="match status" value="1"/>
</dbReference>
<organism evidence="7 8">
    <name type="scientific">Merluccius polli</name>
    <name type="common">Benguela hake</name>
    <name type="synonym">Merluccius cadenati</name>
    <dbReference type="NCBI Taxonomy" id="89951"/>
    <lineage>
        <taxon>Eukaryota</taxon>
        <taxon>Metazoa</taxon>
        <taxon>Chordata</taxon>
        <taxon>Craniata</taxon>
        <taxon>Vertebrata</taxon>
        <taxon>Euteleostomi</taxon>
        <taxon>Actinopterygii</taxon>
        <taxon>Neopterygii</taxon>
        <taxon>Teleostei</taxon>
        <taxon>Neoteleostei</taxon>
        <taxon>Acanthomorphata</taxon>
        <taxon>Zeiogadaria</taxon>
        <taxon>Gadariae</taxon>
        <taxon>Gadiformes</taxon>
        <taxon>Gadoidei</taxon>
        <taxon>Merlucciidae</taxon>
        <taxon>Merluccius</taxon>
    </lineage>
</organism>
<dbReference type="Gene3D" id="3.30.40.10">
    <property type="entry name" value="Zinc/RING finger domain, C3HC4 (zinc finger)"/>
    <property type="match status" value="1"/>
</dbReference>
<evidence type="ECO:0000256" key="3">
    <source>
        <dbReference type="ARBA" id="ARBA00022833"/>
    </source>
</evidence>
<comment type="caution">
    <text evidence="7">The sequence shown here is derived from an EMBL/GenBank/DDBJ whole genome shotgun (WGS) entry which is preliminary data.</text>
</comment>
<evidence type="ECO:0000259" key="6">
    <source>
        <dbReference type="PROSITE" id="PS50089"/>
    </source>
</evidence>
<keyword evidence="3" id="KW-0862">Zinc</keyword>
<protein>
    <submittedName>
        <fullName evidence="7">RING finger protein 186</fullName>
    </submittedName>
</protein>
<dbReference type="PANTHER" id="PTHR22791:SF14">
    <property type="entry name" value="RING FINGER PROTEIN 227"/>
    <property type="match status" value="1"/>
</dbReference>
<evidence type="ECO:0000256" key="4">
    <source>
        <dbReference type="PROSITE-ProRule" id="PRU00175"/>
    </source>
</evidence>
<name>A0AA47NUH5_MERPO</name>
<feature type="domain" description="RING-type" evidence="6">
    <location>
        <begin position="18"/>
        <end position="61"/>
    </location>
</feature>
<dbReference type="EMBL" id="JAOPHQ010004554">
    <property type="protein sequence ID" value="KAK0139041.1"/>
    <property type="molecule type" value="Genomic_DNA"/>
</dbReference>
<dbReference type="GO" id="GO:0061630">
    <property type="term" value="F:ubiquitin protein ligase activity"/>
    <property type="evidence" value="ECO:0007669"/>
    <property type="project" value="TreeGrafter"/>
</dbReference>
<gene>
    <name evidence="7" type="primary">RNF186</name>
    <name evidence="7" type="ORF">N1851_024396</name>
</gene>
<keyword evidence="1" id="KW-0479">Metal-binding</keyword>
<feature type="region of interest" description="Disordered" evidence="5">
    <location>
        <begin position="97"/>
        <end position="133"/>
    </location>
</feature>
<accession>A0AA47NUH5</accession>
<evidence type="ECO:0000256" key="5">
    <source>
        <dbReference type="SAM" id="MobiDB-lite"/>
    </source>
</evidence>
<evidence type="ECO:0000256" key="2">
    <source>
        <dbReference type="ARBA" id="ARBA00022771"/>
    </source>
</evidence>
<dbReference type="InterPro" id="IPR017907">
    <property type="entry name" value="Znf_RING_CS"/>
</dbReference>
<dbReference type="SUPFAM" id="SSF57850">
    <property type="entry name" value="RING/U-box"/>
    <property type="match status" value="1"/>
</dbReference>
<reference evidence="7" key="1">
    <citation type="journal article" date="2023" name="Front. Mar. Sci.">
        <title>A new Merluccius polli reference genome to investigate the effects of global change in West African waters.</title>
        <authorList>
            <person name="Mateo J.L."/>
            <person name="Blanco-Fernandez C."/>
            <person name="Garcia-Vazquez E."/>
            <person name="Machado-Schiaffino G."/>
        </authorList>
    </citation>
    <scope>NUCLEOTIDE SEQUENCE</scope>
    <source>
        <strain evidence="7">C29</strain>
        <tissue evidence="7">Fin</tissue>
    </source>
</reference>
<dbReference type="PROSITE" id="PS50089">
    <property type="entry name" value="ZF_RING_2"/>
    <property type="match status" value="1"/>
</dbReference>
<dbReference type="Proteomes" id="UP001174136">
    <property type="component" value="Unassembled WGS sequence"/>
</dbReference>
<dbReference type="GO" id="GO:0016567">
    <property type="term" value="P:protein ubiquitination"/>
    <property type="evidence" value="ECO:0007669"/>
    <property type="project" value="TreeGrafter"/>
</dbReference>
<feature type="compositionally biased region" description="Low complexity" evidence="5">
    <location>
        <begin position="120"/>
        <end position="129"/>
    </location>
</feature>
<proteinExistence type="predicted"/>
<dbReference type="GO" id="GO:0008270">
    <property type="term" value="F:zinc ion binding"/>
    <property type="evidence" value="ECO:0007669"/>
    <property type="project" value="UniProtKB-KW"/>
</dbReference>
<dbReference type="InterPro" id="IPR051435">
    <property type="entry name" value="RING_finger_E3_ubiq-ligases"/>
</dbReference>
<keyword evidence="2 4" id="KW-0863">Zinc-finger</keyword>
<dbReference type="InterPro" id="IPR013083">
    <property type="entry name" value="Znf_RING/FYVE/PHD"/>
</dbReference>
<feature type="compositionally biased region" description="Basic and acidic residues" evidence="5">
    <location>
        <begin position="102"/>
        <end position="113"/>
    </location>
</feature>
<dbReference type="InterPro" id="IPR001841">
    <property type="entry name" value="Znf_RING"/>
</dbReference>
<dbReference type="Pfam" id="PF13639">
    <property type="entry name" value="zf-RING_2"/>
    <property type="match status" value="1"/>
</dbReference>
<dbReference type="PANTHER" id="PTHR22791">
    <property type="entry name" value="RING-TYPE DOMAIN-CONTAINING PROTEIN"/>
    <property type="match status" value="1"/>
</dbReference>
<evidence type="ECO:0000256" key="1">
    <source>
        <dbReference type="ARBA" id="ARBA00022723"/>
    </source>
</evidence>
<dbReference type="AlphaFoldDB" id="A0AA47NUH5"/>
<sequence length="175" mass="19511">MLAGRGVTVRMCSGELECGICYEPYNAAQRCPRELHCKHSFCESCLAALRLDDVIACPLCRQITHVPGVARVRAALRVDECVLERMVSAGVLLDQDSTADDGADHSEGSRDEMPDVSCLDGSSDSSSGSRDGRFRQSWKNMWRKILGRKPRGDTARNCITDEEFRDFAMMSFYTF</sequence>
<keyword evidence="8" id="KW-1185">Reference proteome</keyword>
<dbReference type="SMART" id="SM00184">
    <property type="entry name" value="RING"/>
    <property type="match status" value="1"/>
</dbReference>
<evidence type="ECO:0000313" key="8">
    <source>
        <dbReference type="Proteomes" id="UP001174136"/>
    </source>
</evidence>